<dbReference type="AlphaFoldDB" id="A0A0U1M2G4"/>
<gene>
    <name evidence="18" type="ORF">PISL3812_06763</name>
</gene>
<keyword evidence="15" id="KW-0131">Cell cycle</keyword>
<evidence type="ECO:0000256" key="6">
    <source>
        <dbReference type="ARBA" id="ARBA00022454"/>
    </source>
</evidence>
<comment type="similarity">
    <text evidence="4">Belongs to the DASH complex ASK1 family.</text>
</comment>
<proteinExistence type="inferred from homology"/>
<dbReference type="GO" id="GO:0072686">
    <property type="term" value="C:mitotic spindle"/>
    <property type="evidence" value="ECO:0007669"/>
    <property type="project" value="InterPro"/>
</dbReference>
<feature type="region of interest" description="Disordered" evidence="17">
    <location>
        <begin position="274"/>
        <end position="394"/>
    </location>
</feature>
<evidence type="ECO:0000256" key="16">
    <source>
        <dbReference type="ARBA" id="ARBA00023328"/>
    </source>
</evidence>
<organism evidence="18 19">
    <name type="scientific">Talaromyces islandicus</name>
    <name type="common">Penicillium islandicum</name>
    <dbReference type="NCBI Taxonomy" id="28573"/>
    <lineage>
        <taxon>Eukaryota</taxon>
        <taxon>Fungi</taxon>
        <taxon>Dikarya</taxon>
        <taxon>Ascomycota</taxon>
        <taxon>Pezizomycotina</taxon>
        <taxon>Eurotiomycetes</taxon>
        <taxon>Eurotiomycetidae</taxon>
        <taxon>Eurotiales</taxon>
        <taxon>Trichocomaceae</taxon>
        <taxon>Talaromyces</taxon>
        <taxon>Talaromyces sect. Islandici</taxon>
    </lineage>
</organism>
<evidence type="ECO:0000256" key="8">
    <source>
        <dbReference type="ARBA" id="ARBA00022618"/>
    </source>
</evidence>
<evidence type="ECO:0000256" key="12">
    <source>
        <dbReference type="ARBA" id="ARBA00022838"/>
    </source>
</evidence>
<comment type="subcellular location">
    <subcellularLocation>
        <location evidence="3">Chromosome</location>
        <location evidence="3">Centromere</location>
        <location evidence="3">Kinetochore</location>
    </subcellularLocation>
    <subcellularLocation>
        <location evidence="2">Cytoplasm</location>
        <location evidence="2">Cytoskeleton</location>
        <location evidence="2">Spindle</location>
    </subcellularLocation>
    <subcellularLocation>
        <location evidence="1">Nucleus</location>
    </subcellularLocation>
</comment>
<dbReference type="EMBL" id="CVMT01000006">
    <property type="protein sequence ID" value="CRG89724.1"/>
    <property type="molecule type" value="Genomic_DNA"/>
</dbReference>
<dbReference type="Proteomes" id="UP000054383">
    <property type="component" value="Unassembled WGS sequence"/>
</dbReference>
<accession>A0A0U1M2G4</accession>
<keyword evidence="12" id="KW-0995">Kinetochore</keyword>
<protein>
    <recommendedName>
        <fullName evidence="5">DASH complex subunit ASK1</fullName>
    </recommendedName>
</protein>
<dbReference type="OMA" id="TIQFHIP"/>
<keyword evidence="7" id="KW-0963">Cytoplasm</keyword>
<dbReference type="STRING" id="28573.A0A0U1M2G4"/>
<evidence type="ECO:0000313" key="19">
    <source>
        <dbReference type="Proteomes" id="UP000054383"/>
    </source>
</evidence>
<evidence type="ECO:0000256" key="5">
    <source>
        <dbReference type="ARBA" id="ARBA00014520"/>
    </source>
</evidence>
<evidence type="ECO:0000256" key="1">
    <source>
        <dbReference type="ARBA" id="ARBA00004123"/>
    </source>
</evidence>
<evidence type="ECO:0000256" key="17">
    <source>
        <dbReference type="SAM" id="MobiDB-lite"/>
    </source>
</evidence>
<dbReference type="PANTHER" id="PTHR28200">
    <property type="entry name" value="DASH COMPLEX SUBUNIT ASK1"/>
    <property type="match status" value="1"/>
</dbReference>
<dbReference type="GO" id="GO:0051301">
    <property type="term" value="P:cell division"/>
    <property type="evidence" value="ECO:0007669"/>
    <property type="project" value="UniProtKB-KW"/>
</dbReference>
<evidence type="ECO:0000256" key="3">
    <source>
        <dbReference type="ARBA" id="ARBA00004629"/>
    </source>
</evidence>
<dbReference type="GO" id="GO:0042729">
    <property type="term" value="C:DASH complex"/>
    <property type="evidence" value="ECO:0007669"/>
    <property type="project" value="InterPro"/>
</dbReference>
<keyword evidence="16" id="KW-0137">Centromere</keyword>
<evidence type="ECO:0000256" key="11">
    <source>
        <dbReference type="ARBA" id="ARBA00022829"/>
    </source>
</evidence>
<sequence>MSGSGQRNLTLTEELEKLEQSITLTLQEIDSNFSRAHRIVTTSILPVVEQYAEQSKDVWEGAKFWKQFFESSANVSLSGYEEQPNEDTEHEQTVTEDSTTADTTTMTSHTAEEDASYETPSAAGHFDISEHNNDLDISSLTISPSHSTPRPAGSSSSGAGYRKGKAHRTGGDESPSLMAYHHGAGNGDDYDDADASSALPELNTPVTPGRYTASKYQQDLSETPMSSPFIPPSTAKRATKNQKPTDPVLHHVLDKTYRVQATPLSKSYKPTKFTVVSTPKDNKPSYAFDDSPISSPELEAPKLHEEIFSSPLKGMGASATPGTSRKTRRRSSPNKRATPKPGVSVLTPGKPKTTASKDGWDSDDEDNLGRYTTITDDDDDDTGAAYEMSPPKTMQFHIPHSRLMKTPAKEASKRIVSDLLATAGGGDEDDDESYAQHRYYYQTPGGDEAYSPTVVRSGARIEDDTF</sequence>
<evidence type="ECO:0000256" key="4">
    <source>
        <dbReference type="ARBA" id="ARBA00010731"/>
    </source>
</evidence>
<dbReference type="InterPro" id="IPR013964">
    <property type="entry name" value="DASH_Ask1"/>
</dbReference>
<dbReference type="GO" id="GO:0005874">
    <property type="term" value="C:microtubule"/>
    <property type="evidence" value="ECO:0007669"/>
    <property type="project" value="UniProtKB-KW"/>
</dbReference>
<keyword evidence="14" id="KW-0539">Nucleus</keyword>
<feature type="compositionally biased region" description="Polar residues" evidence="17">
    <location>
        <begin position="135"/>
        <end position="148"/>
    </location>
</feature>
<feature type="region of interest" description="Disordered" evidence="17">
    <location>
        <begin position="442"/>
        <end position="466"/>
    </location>
</feature>
<evidence type="ECO:0000256" key="9">
    <source>
        <dbReference type="ARBA" id="ARBA00022701"/>
    </source>
</evidence>
<dbReference type="PANTHER" id="PTHR28200:SF1">
    <property type="entry name" value="DASH COMPLEX SUBUNIT ASK1"/>
    <property type="match status" value="1"/>
</dbReference>
<dbReference type="GO" id="GO:0044732">
    <property type="term" value="C:mitotic spindle pole body"/>
    <property type="evidence" value="ECO:0007669"/>
    <property type="project" value="TreeGrafter"/>
</dbReference>
<dbReference type="GO" id="GO:0008608">
    <property type="term" value="P:attachment of spindle microtubules to kinetochore"/>
    <property type="evidence" value="ECO:0007669"/>
    <property type="project" value="InterPro"/>
</dbReference>
<keyword evidence="10" id="KW-0498">Mitosis</keyword>
<keyword evidence="13" id="KW-0206">Cytoskeleton</keyword>
<evidence type="ECO:0000256" key="2">
    <source>
        <dbReference type="ARBA" id="ARBA00004186"/>
    </source>
</evidence>
<keyword evidence="19" id="KW-1185">Reference proteome</keyword>
<evidence type="ECO:0000256" key="15">
    <source>
        <dbReference type="ARBA" id="ARBA00023306"/>
    </source>
</evidence>
<keyword evidence="6" id="KW-0158">Chromosome</keyword>
<keyword evidence="8" id="KW-0132">Cell division</keyword>
<reference evidence="18 19" key="1">
    <citation type="submission" date="2015-04" db="EMBL/GenBank/DDBJ databases">
        <authorList>
            <person name="Syromyatnikov M.Y."/>
            <person name="Popov V.N."/>
        </authorList>
    </citation>
    <scope>NUCLEOTIDE SEQUENCE [LARGE SCALE GENOMIC DNA]</scope>
    <source>
        <strain evidence="18">WF-38-12</strain>
    </source>
</reference>
<name>A0A0U1M2G4_TALIS</name>
<evidence type="ECO:0000256" key="7">
    <source>
        <dbReference type="ARBA" id="ARBA00022490"/>
    </source>
</evidence>
<keyword evidence="11" id="KW-0159">Chromosome partition</keyword>
<feature type="compositionally biased region" description="Low complexity" evidence="17">
    <location>
        <begin position="95"/>
        <end position="109"/>
    </location>
</feature>
<evidence type="ECO:0000313" key="18">
    <source>
        <dbReference type="EMBL" id="CRG89724.1"/>
    </source>
</evidence>
<evidence type="ECO:0000256" key="13">
    <source>
        <dbReference type="ARBA" id="ARBA00023212"/>
    </source>
</evidence>
<feature type="region of interest" description="Disordered" evidence="17">
    <location>
        <begin position="76"/>
        <end position="190"/>
    </location>
</feature>
<evidence type="ECO:0000256" key="10">
    <source>
        <dbReference type="ARBA" id="ARBA00022776"/>
    </source>
</evidence>
<evidence type="ECO:0000256" key="14">
    <source>
        <dbReference type="ARBA" id="ARBA00023242"/>
    </source>
</evidence>
<dbReference type="OrthoDB" id="5573898at2759"/>
<dbReference type="Pfam" id="PF08655">
    <property type="entry name" value="DASH_Ask1"/>
    <property type="match status" value="1"/>
</dbReference>
<keyword evidence="9" id="KW-0493">Microtubule</keyword>